<keyword evidence="3 6" id="KW-0175">Coiled coil</keyword>
<evidence type="ECO:0000313" key="10">
    <source>
        <dbReference type="Proteomes" id="UP000265040"/>
    </source>
</evidence>
<comment type="subcellular location">
    <subcellularLocation>
        <location evidence="1">Cell projection</location>
        <location evidence="1">Cilium</location>
    </subcellularLocation>
</comment>
<dbReference type="Ensembl" id="ENSATET00000049760.2">
    <property type="protein sequence ID" value="ENSATEP00000062562.1"/>
    <property type="gene ID" value="ENSATEG00000013724.3"/>
</dbReference>
<keyword evidence="10" id="KW-1185">Reference proteome</keyword>
<feature type="coiled-coil region" evidence="6">
    <location>
        <begin position="109"/>
        <end position="143"/>
    </location>
</feature>
<feature type="coiled-coil region" evidence="6">
    <location>
        <begin position="407"/>
        <end position="455"/>
    </location>
</feature>
<dbReference type="InParanoid" id="A0A7N6BHD6"/>
<reference evidence="9" key="2">
    <citation type="submission" date="2025-08" db="UniProtKB">
        <authorList>
            <consortium name="Ensembl"/>
        </authorList>
    </citation>
    <scope>IDENTIFICATION</scope>
</reference>
<feature type="compositionally biased region" description="Polar residues" evidence="7">
    <location>
        <begin position="173"/>
        <end position="185"/>
    </location>
</feature>
<comment type="similarity">
    <text evidence="2">Belongs to the RPGRIP1 family.</text>
</comment>
<protein>
    <recommendedName>
        <fullName evidence="8">C2 domain-containing protein</fullName>
    </recommendedName>
</protein>
<dbReference type="Pfam" id="PF00168">
    <property type="entry name" value="C2"/>
    <property type="match status" value="1"/>
</dbReference>
<dbReference type="GO" id="GO:0032391">
    <property type="term" value="C:photoreceptor connecting cilium"/>
    <property type="evidence" value="ECO:0007669"/>
    <property type="project" value="TreeGrafter"/>
</dbReference>
<dbReference type="OrthoDB" id="2133912at2759"/>
<accession>A0A7N6BHD6</accession>
<feature type="coiled-coil region" evidence="6">
    <location>
        <begin position="499"/>
        <end position="551"/>
    </location>
</feature>
<proteinExistence type="inferred from homology"/>
<dbReference type="GO" id="GO:1905515">
    <property type="term" value="P:non-motile cilium assembly"/>
    <property type="evidence" value="ECO:0007669"/>
    <property type="project" value="TreeGrafter"/>
</dbReference>
<dbReference type="FunFam" id="2.60.40.150:FF:000073">
    <property type="entry name" value="protein fantom isoform X1"/>
    <property type="match status" value="1"/>
</dbReference>
<dbReference type="GO" id="GO:0046548">
    <property type="term" value="P:retinal rod cell development"/>
    <property type="evidence" value="ECO:0007669"/>
    <property type="project" value="TreeGrafter"/>
</dbReference>
<dbReference type="InterPro" id="IPR021656">
    <property type="entry name" value="C2-C2_1"/>
</dbReference>
<dbReference type="AlphaFoldDB" id="A0A7N6BHD6"/>
<evidence type="ECO:0000256" key="2">
    <source>
        <dbReference type="ARBA" id="ARBA00006042"/>
    </source>
</evidence>
<dbReference type="SMART" id="SM00239">
    <property type="entry name" value="C2"/>
    <property type="match status" value="1"/>
</dbReference>
<feature type="domain" description="C2" evidence="8">
    <location>
        <begin position="754"/>
        <end position="880"/>
    </location>
</feature>
<dbReference type="InterPro" id="IPR031139">
    <property type="entry name" value="RPGRIP1_fam"/>
</dbReference>
<dbReference type="PANTHER" id="PTHR14240:SF1">
    <property type="entry name" value="PROTEIN FANTOM-RELATED"/>
    <property type="match status" value="1"/>
</dbReference>
<evidence type="ECO:0000313" key="9">
    <source>
        <dbReference type="Ensembl" id="ENSATEP00000062562.1"/>
    </source>
</evidence>
<reference evidence="9" key="3">
    <citation type="submission" date="2025-09" db="UniProtKB">
        <authorList>
            <consortium name="Ensembl"/>
        </authorList>
    </citation>
    <scope>IDENTIFICATION</scope>
</reference>
<dbReference type="InterPro" id="IPR041091">
    <property type="entry name" value="RPGRIP1_C"/>
</dbReference>
<dbReference type="PROSITE" id="PS50004">
    <property type="entry name" value="C2"/>
    <property type="match status" value="1"/>
</dbReference>
<keyword evidence="5" id="KW-0966">Cell projection</keyword>
<evidence type="ECO:0000256" key="5">
    <source>
        <dbReference type="ARBA" id="ARBA00023273"/>
    </source>
</evidence>
<feature type="region of interest" description="Disordered" evidence="7">
    <location>
        <begin position="146"/>
        <end position="199"/>
    </location>
</feature>
<dbReference type="GO" id="GO:0009880">
    <property type="term" value="P:embryonic pattern specification"/>
    <property type="evidence" value="ECO:0007669"/>
    <property type="project" value="Ensembl"/>
</dbReference>
<keyword evidence="4" id="KW-0969">Cilium</keyword>
<evidence type="ECO:0000256" key="4">
    <source>
        <dbReference type="ARBA" id="ARBA00023069"/>
    </source>
</evidence>
<dbReference type="SUPFAM" id="SSF49562">
    <property type="entry name" value="C2 domain (Calcium/lipid-binding domain, CaLB)"/>
    <property type="match status" value="2"/>
</dbReference>
<evidence type="ECO:0000256" key="6">
    <source>
        <dbReference type="SAM" id="Coils"/>
    </source>
</evidence>
<organism evidence="9 10">
    <name type="scientific">Anabas testudineus</name>
    <name type="common">Climbing perch</name>
    <name type="synonym">Anthias testudineus</name>
    <dbReference type="NCBI Taxonomy" id="64144"/>
    <lineage>
        <taxon>Eukaryota</taxon>
        <taxon>Metazoa</taxon>
        <taxon>Chordata</taxon>
        <taxon>Craniata</taxon>
        <taxon>Vertebrata</taxon>
        <taxon>Euteleostomi</taxon>
        <taxon>Actinopterygii</taxon>
        <taxon>Neopterygii</taxon>
        <taxon>Teleostei</taxon>
        <taxon>Neoteleostei</taxon>
        <taxon>Acanthomorphata</taxon>
        <taxon>Anabantaria</taxon>
        <taxon>Anabantiformes</taxon>
        <taxon>Anabantoidei</taxon>
        <taxon>Anabantidae</taxon>
        <taxon>Anabas</taxon>
    </lineage>
</organism>
<evidence type="ECO:0000259" key="8">
    <source>
        <dbReference type="PROSITE" id="PS50004"/>
    </source>
</evidence>
<gene>
    <name evidence="9" type="primary">RPGRIP1L</name>
</gene>
<name>A0A7N6BHD6_ANATE</name>
<evidence type="ECO:0000256" key="1">
    <source>
        <dbReference type="ARBA" id="ARBA00004138"/>
    </source>
</evidence>
<dbReference type="PANTHER" id="PTHR14240">
    <property type="entry name" value="RETINITIS PIGMENTOSA GTPASE REGULATOR-INTERACTING PROTEIN"/>
    <property type="match status" value="1"/>
</dbReference>
<dbReference type="CDD" id="cd00030">
    <property type="entry name" value="C2"/>
    <property type="match status" value="1"/>
</dbReference>
<dbReference type="Gene3D" id="2.60.40.150">
    <property type="entry name" value="C2 domain"/>
    <property type="match status" value="3"/>
</dbReference>
<dbReference type="Pfam" id="PF18111">
    <property type="entry name" value="RPGR1_C"/>
    <property type="match status" value="1"/>
</dbReference>
<sequence length="1267" mass="144744">MSTLLDETAADVPVRDVTVNLSRLAADPQDLSVNQNARTRQDISRVSREELEDRFLRVHDETLLLKRHIHKQDDKIKKLGTKLMRLVKDRGRMEQLAAGGTHTLSRVRDVEMEEMMEQLQEKVRGLQTENEGLKQRLLVAKQQLMNSQSRRSAYGHVQSRVNSGLKKLRDDTPSPSQTRPKSTRSMEGGGRPPTGQLPRYGHSLLEEARAEIRNLENVIESQQNQMEEMEAASELLREELRKKEAEYEESLLQLRQQQTSKLNNVTMMKLQKQLADRSNAVTELEGRFLQLQESQRTLKVSHDAAMLKVDELSAQLKEERIKSLKLEKQLQSSTISKIKMEQVLVRTLLERISELEQERDLLKENNEKLVNSAFDVSQQQKWQIQEQQLKLQITQLETALKADLVDKNEILDKIKAERDTNEKLMEENKKLQIQLMEQKQQMDNLNSRLKFYSRENEYDVAEITEALLQIKTRKSQMRGDLRFLKEVEEGGGSNIESSIRELRAAHAETIQELEKTRNILSMESKISKHYKAELEAVLKKVDSDKLEYEQKLDRQAQLLDTRAAKIKKLEAQLRDIVYGTKPYVVKPDDMDEEEADYTFHLEPGENLLELQIVSATLSPFALETLGDCEPSTFFTYSFYLFELHSTPVVMGHKPKYGFTSKYVVSMDERFLDYLHRYSLTVELHQALGLDWRTLATGQIRLQQLLEQSGKVHGTLPLVGESRLCDEARSFGSVDYWLRLRIPMTETIRLYKERLKAVGYISTAQNKATHSSGWNQLFVTVQRCRDLRSRSSQQPSPYVVYKFFDFPDYPTSTVHDSCDPHFNDLKSYSVLMDLDLDQYLKSVVIQFYVFDYKEEQMDLYLGKARIQLLSLAQDKGITGAFELTDPSGLPAGHIEVTLKWKFTYIPPSGSIMTVELPKLIPKETLADEPTPEQHSEEDKALTDKDLEEILEVEKKAKDHPPHSIPTWKDVDLIQLRGITDPSYESEPNVSTVYSATVTSQHLICRQYVFLLQVVSEVTPAPQSTAEEENDEEESHVSEGQLVPVSSQSYSDDSEISEEMAEDVEEAPAAKEDESESTQSDSDDCIVHGQATGRKPSDRVRLEVVSLSLRPESRVARDSSVVRLFVEYSLLDLPTEETPVSLPKPPQGKSINFNYSKGKDLDLDTLFIPLGTLSCCLNRIRFTVVSEPPEEEEQERECEDVGVAFLQIPEILEKQKDLTETSLNVLDVEDSSELVGTLTVSVEGLVALQAIMEDQDLKQTPIPTLLPSA</sequence>
<evidence type="ECO:0000256" key="3">
    <source>
        <dbReference type="ARBA" id="ARBA00023054"/>
    </source>
</evidence>
<feature type="region of interest" description="Disordered" evidence="7">
    <location>
        <begin position="1019"/>
        <end position="1092"/>
    </location>
</feature>
<evidence type="ECO:0000256" key="7">
    <source>
        <dbReference type="SAM" id="MobiDB-lite"/>
    </source>
</evidence>
<dbReference type="InterPro" id="IPR000008">
    <property type="entry name" value="C2_dom"/>
</dbReference>
<dbReference type="InterPro" id="IPR035892">
    <property type="entry name" value="C2_domain_sf"/>
</dbReference>
<dbReference type="FunCoup" id="A0A7N6BHD6">
    <property type="interactions" value="236"/>
</dbReference>
<feature type="compositionally biased region" description="Acidic residues" evidence="7">
    <location>
        <begin position="1071"/>
        <end position="1082"/>
    </location>
</feature>
<dbReference type="GO" id="GO:0005856">
    <property type="term" value="C:cytoskeleton"/>
    <property type="evidence" value="ECO:0007669"/>
    <property type="project" value="UniProtKB-ARBA"/>
</dbReference>
<dbReference type="GeneTree" id="ENSGT00520000055620"/>
<dbReference type="Pfam" id="PF11618">
    <property type="entry name" value="C2-C2_1"/>
    <property type="match status" value="1"/>
</dbReference>
<dbReference type="Proteomes" id="UP000265040">
    <property type="component" value="Chromosome 6"/>
</dbReference>
<feature type="compositionally biased region" description="Acidic residues" evidence="7">
    <location>
        <begin position="1050"/>
        <end position="1064"/>
    </location>
</feature>
<reference evidence="9" key="1">
    <citation type="submission" date="2021-04" db="EMBL/GenBank/DDBJ databases">
        <authorList>
            <consortium name="Wellcome Sanger Institute Data Sharing"/>
        </authorList>
    </citation>
    <scope>NUCLEOTIDE SEQUENCE [LARGE SCALE GENOMIC DNA]</scope>
</reference>
<feature type="coiled-coil region" evidence="6">
    <location>
        <begin position="205"/>
        <end position="372"/>
    </location>
</feature>